<dbReference type="AlphaFoldDB" id="A0A7H4MVI9"/>
<sequence>MRVVEGFVCFVLNLRLGIVWFQRQAMNKWRLSTRSRMDKFIQ</sequence>
<comment type="caution">
    <text evidence="1">The sequence shown here is derived from an EMBL/GenBank/DDBJ whole genome shotgun (WGS) entry which is preliminary data.</text>
</comment>
<proteinExistence type="predicted"/>
<protein>
    <submittedName>
        <fullName evidence="1">Uncharacterized protein</fullName>
    </submittedName>
</protein>
<dbReference type="Proteomes" id="UP000255050">
    <property type="component" value="Unassembled WGS sequence"/>
</dbReference>
<evidence type="ECO:0000313" key="2">
    <source>
        <dbReference type="Proteomes" id="UP000255050"/>
    </source>
</evidence>
<evidence type="ECO:0000313" key="1">
    <source>
        <dbReference type="EMBL" id="STT07102.1"/>
    </source>
</evidence>
<name>A0A7H4MVI9_9ENTR</name>
<dbReference type="EMBL" id="UGJR01000006">
    <property type="protein sequence ID" value="STT07102.1"/>
    <property type="molecule type" value="Genomic_DNA"/>
</dbReference>
<gene>
    <name evidence="1" type="ORF">NCTC11694_06700</name>
</gene>
<organism evidence="1 2">
    <name type="scientific">Klebsiella michiganensis</name>
    <dbReference type="NCBI Taxonomy" id="1134687"/>
    <lineage>
        <taxon>Bacteria</taxon>
        <taxon>Pseudomonadati</taxon>
        <taxon>Pseudomonadota</taxon>
        <taxon>Gammaproteobacteria</taxon>
        <taxon>Enterobacterales</taxon>
        <taxon>Enterobacteriaceae</taxon>
        <taxon>Klebsiella/Raoultella group</taxon>
        <taxon>Klebsiella</taxon>
    </lineage>
</organism>
<reference evidence="1 2" key="1">
    <citation type="submission" date="2018-06" db="EMBL/GenBank/DDBJ databases">
        <authorList>
            <consortium name="Pathogen Informatics"/>
            <person name="Doyle S."/>
        </authorList>
    </citation>
    <scope>NUCLEOTIDE SEQUENCE [LARGE SCALE GENOMIC DNA]</scope>
    <source>
        <strain evidence="1 2">NCTC11694</strain>
    </source>
</reference>
<accession>A0A7H4MVI9</accession>